<dbReference type="InterPro" id="IPR020591">
    <property type="entry name" value="Chromosome_initiator_DnaA-like"/>
</dbReference>
<dbReference type="GO" id="GO:0005524">
    <property type="term" value="F:ATP binding"/>
    <property type="evidence" value="ECO:0007669"/>
    <property type="project" value="UniProtKB-UniRule"/>
</dbReference>
<dbReference type="InterPro" id="IPR003593">
    <property type="entry name" value="AAA+_ATPase"/>
</dbReference>
<dbReference type="InterPro" id="IPR013159">
    <property type="entry name" value="DnaA_C"/>
</dbReference>
<dbReference type="Pfam" id="PF08299">
    <property type="entry name" value="Bac_DnaA_C"/>
    <property type="match status" value="1"/>
</dbReference>
<dbReference type="GO" id="GO:0005886">
    <property type="term" value="C:plasma membrane"/>
    <property type="evidence" value="ECO:0007669"/>
    <property type="project" value="TreeGrafter"/>
</dbReference>
<dbReference type="Gene3D" id="3.40.50.300">
    <property type="entry name" value="P-loop containing nucleotide triphosphate hydrolases"/>
    <property type="match status" value="1"/>
</dbReference>
<protein>
    <recommendedName>
        <fullName evidence="8 9">Chromosomal replication initiator protein DnaA</fullName>
    </recommendedName>
</protein>
<dbReference type="SMART" id="SM00760">
    <property type="entry name" value="Bac_DnaA_C"/>
    <property type="match status" value="1"/>
</dbReference>
<evidence type="ECO:0000256" key="3">
    <source>
        <dbReference type="ARBA" id="ARBA00022705"/>
    </source>
</evidence>
<dbReference type="Gene3D" id="1.10.1750.10">
    <property type="match status" value="1"/>
</dbReference>
<evidence type="ECO:0000256" key="5">
    <source>
        <dbReference type="ARBA" id="ARBA00022840"/>
    </source>
</evidence>
<dbReference type="STRING" id="1797995.A2242_00690"/>
<feature type="binding site" evidence="8">
    <location>
        <position position="163"/>
    </location>
    <ligand>
        <name>ATP</name>
        <dbReference type="ChEBI" id="CHEBI:30616"/>
    </ligand>
</feature>
<dbReference type="SUPFAM" id="SSF48295">
    <property type="entry name" value="TrpR-like"/>
    <property type="match status" value="1"/>
</dbReference>
<evidence type="ECO:0000259" key="12">
    <source>
        <dbReference type="SMART" id="SM00382"/>
    </source>
</evidence>
<dbReference type="HAMAP" id="MF_00377">
    <property type="entry name" value="DnaA_bact"/>
    <property type="match status" value="1"/>
</dbReference>
<evidence type="ECO:0000256" key="7">
    <source>
        <dbReference type="ARBA" id="ARBA00023125"/>
    </source>
</evidence>
<dbReference type="InterPro" id="IPR010921">
    <property type="entry name" value="Trp_repressor/repl_initiator"/>
</dbReference>
<keyword evidence="5 8" id="KW-0067">ATP-binding</keyword>
<feature type="region of interest" description="Domain IV, binds dsDNA" evidence="8">
    <location>
        <begin position="334"/>
        <end position="455"/>
    </location>
</feature>
<dbReference type="GO" id="GO:0006275">
    <property type="term" value="P:regulation of DNA replication"/>
    <property type="evidence" value="ECO:0007669"/>
    <property type="project" value="UniProtKB-UniRule"/>
</dbReference>
<dbReference type="InterPro" id="IPR038454">
    <property type="entry name" value="DnaA_N_sf"/>
</dbReference>
<dbReference type="Gene3D" id="3.30.300.180">
    <property type="match status" value="1"/>
</dbReference>
<dbReference type="CDD" id="cd06571">
    <property type="entry name" value="Bac_DnaA_C"/>
    <property type="match status" value="1"/>
</dbReference>
<dbReference type="GO" id="GO:0005737">
    <property type="term" value="C:cytoplasm"/>
    <property type="evidence" value="ECO:0007669"/>
    <property type="project" value="UniProtKB-SubCell"/>
</dbReference>
<keyword evidence="4 8" id="KW-0547">Nucleotide-binding</keyword>
<dbReference type="SMART" id="SM00382">
    <property type="entry name" value="AAA"/>
    <property type="match status" value="1"/>
</dbReference>
<comment type="caution">
    <text evidence="8">Lacks conserved residue(s) required for the propagation of feature annotation.</text>
</comment>
<organism evidence="14 15">
    <name type="scientific">Candidatus Falkowbacteria bacterium RIFOXYA2_FULL_47_9</name>
    <dbReference type="NCBI Taxonomy" id="1797995"/>
    <lineage>
        <taxon>Bacteria</taxon>
        <taxon>Candidatus Falkowiibacteriota</taxon>
    </lineage>
</organism>
<gene>
    <name evidence="8" type="primary">dnaA</name>
    <name evidence="14" type="ORF">A2242_00690</name>
</gene>
<evidence type="ECO:0000256" key="10">
    <source>
        <dbReference type="RuleBase" id="RU000577"/>
    </source>
</evidence>
<name>A0A1F5SNJ1_9BACT</name>
<feature type="domain" description="Chromosomal replication initiator DnaA C-terminal" evidence="13">
    <location>
        <begin position="362"/>
        <end position="431"/>
    </location>
</feature>
<feature type="binding site" evidence="8">
    <location>
        <position position="166"/>
    </location>
    <ligand>
        <name>ATP</name>
        <dbReference type="ChEBI" id="CHEBI:30616"/>
    </ligand>
</feature>
<dbReference type="PANTHER" id="PTHR30050:SF2">
    <property type="entry name" value="CHROMOSOMAL REPLICATION INITIATOR PROTEIN DNAA"/>
    <property type="match status" value="1"/>
</dbReference>
<dbReference type="PRINTS" id="PR00051">
    <property type="entry name" value="DNAA"/>
</dbReference>
<feature type="region of interest" description="Domain I, interacts with DnaA modulators" evidence="8">
    <location>
        <begin position="1"/>
        <end position="110"/>
    </location>
</feature>
<dbReference type="PANTHER" id="PTHR30050">
    <property type="entry name" value="CHROMOSOMAL REPLICATION INITIATOR PROTEIN DNAA"/>
    <property type="match status" value="1"/>
</dbReference>
<dbReference type="GO" id="GO:0008289">
    <property type="term" value="F:lipid binding"/>
    <property type="evidence" value="ECO:0007669"/>
    <property type="project" value="UniProtKB-KW"/>
</dbReference>
<dbReference type="InterPro" id="IPR001957">
    <property type="entry name" value="Chromosome_initiator_DnaA"/>
</dbReference>
<comment type="subunit">
    <text evidence="8">Oligomerizes as a right-handed, spiral filament on DNA at oriC.</text>
</comment>
<evidence type="ECO:0000256" key="1">
    <source>
        <dbReference type="ARBA" id="ARBA00006583"/>
    </source>
</evidence>
<sequence>MTNQEIWQAVLGEMEISISRANFITWFKHTFISTIEDSKIIISVPNIFTKSWLENKYNKAIISALENVIKAKISEILYKVEPLRRDSAAVPIIEDVAIVNEWPADEKLKEKASKLNQFGLNTTYVFENFVVGKNNQLAHAACRAVAANPGTTYNPLFIYGGVGLGKTHLLHAIGNELSRQTKKILYVTCEKFTNDYVQAIRTGRAKEFKDFYRNIDVLMVDDIQFMGGKDGTQEEFFHTFNDLHQSNRQIIVSSDRQPKAIPSLEARLQSRFEWGMIVDITPPDTETRAAILETKCREKNYNLDEKIIAYIAETVQSNIRELEGALNRVVAYHQFNHIDPTLETTKDILAGIINNYQSKSISPKIIIEIVSHFYDVAIADVLGKSRKKELVIPRQVAMFLMREEIKTSFPTIGNEFGGRDHTTAIHACNKIGGEVKTNQRKKQEIESIKQLLYSL</sequence>
<dbReference type="GO" id="GO:0006270">
    <property type="term" value="P:DNA replication initiation"/>
    <property type="evidence" value="ECO:0007669"/>
    <property type="project" value="UniProtKB-UniRule"/>
</dbReference>
<dbReference type="AlphaFoldDB" id="A0A1F5SNJ1"/>
<dbReference type="FunFam" id="3.40.50.300:FF:000668">
    <property type="entry name" value="Chromosomal replication initiator protein DnaA"/>
    <property type="match status" value="1"/>
</dbReference>
<comment type="domain">
    <text evidence="8">Domain I is involved in oligomerization and binding regulators, domain II is flexibile and of varying length in different bacteria, domain III forms the AAA+ region, while domain IV binds dsDNA.</text>
</comment>
<keyword evidence="2 8" id="KW-0963">Cytoplasm</keyword>
<dbReference type="NCBIfam" id="TIGR00362">
    <property type="entry name" value="DnaA"/>
    <property type="match status" value="1"/>
</dbReference>
<evidence type="ECO:0000256" key="2">
    <source>
        <dbReference type="ARBA" id="ARBA00022490"/>
    </source>
</evidence>
<dbReference type="InterPro" id="IPR027417">
    <property type="entry name" value="P-loop_NTPase"/>
</dbReference>
<dbReference type="Gene3D" id="1.10.8.60">
    <property type="match status" value="1"/>
</dbReference>
<feature type="binding site" evidence="8">
    <location>
        <position position="165"/>
    </location>
    <ligand>
        <name>ATP</name>
        <dbReference type="ChEBI" id="CHEBI:30616"/>
    </ligand>
</feature>
<feature type="binding site" evidence="8">
    <location>
        <position position="167"/>
    </location>
    <ligand>
        <name>ATP</name>
        <dbReference type="ChEBI" id="CHEBI:30616"/>
    </ligand>
</feature>
<feature type="domain" description="AAA+ ATPase" evidence="12">
    <location>
        <begin position="152"/>
        <end position="304"/>
    </location>
</feature>
<dbReference type="CDD" id="cd00009">
    <property type="entry name" value="AAA"/>
    <property type="match status" value="1"/>
</dbReference>
<evidence type="ECO:0000256" key="8">
    <source>
        <dbReference type="HAMAP-Rule" id="MF_00377"/>
    </source>
</evidence>
<dbReference type="SUPFAM" id="SSF52540">
    <property type="entry name" value="P-loop containing nucleoside triphosphate hydrolases"/>
    <property type="match status" value="1"/>
</dbReference>
<evidence type="ECO:0000256" key="6">
    <source>
        <dbReference type="ARBA" id="ARBA00023121"/>
    </source>
</evidence>
<evidence type="ECO:0000256" key="4">
    <source>
        <dbReference type="ARBA" id="ARBA00022741"/>
    </source>
</evidence>
<dbReference type="Pfam" id="PF00308">
    <property type="entry name" value="Bac_DnaA"/>
    <property type="match status" value="1"/>
</dbReference>
<dbReference type="EMBL" id="MFGC01000013">
    <property type="protein sequence ID" value="OGF28287.1"/>
    <property type="molecule type" value="Genomic_DNA"/>
</dbReference>
<comment type="subcellular location">
    <subcellularLocation>
        <location evidence="8">Cytoplasm</location>
    </subcellularLocation>
</comment>
<reference evidence="14 15" key="1">
    <citation type="journal article" date="2016" name="Nat. Commun.">
        <title>Thousands of microbial genomes shed light on interconnected biogeochemical processes in an aquifer system.</title>
        <authorList>
            <person name="Anantharaman K."/>
            <person name="Brown C.T."/>
            <person name="Hug L.A."/>
            <person name="Sharon I."/>
            <person name="Castelle C.J."/>
            <person name="Probst A.J."/>
            <person name="Thomas B.C."/>
            <person name="Singh A."/>
            <person name="Wilkins M.J."/>
            <person name="Karaoz U."/>
            <person name="Brodie E.L."/>
            <person name="Williams K.H."/>
            <person name="Hubbard S.S."/>
            <person name="Banfield J.F."/>
        </authorList>
    </citation>
    <scope>NUCLEOTIDE SEQUENCE [LARGE SCALE GENOMIC DNA]</scope>
</reference>
<keyword evidence="6 8" id="KW-0446">Lipid-binding</keyword>
<evidence type="ECO:0000256" key="9">
    <source>
        <dbReference type="NCBIfam" id="TIGR00362"/>
    </source>
</evidence>
<accession>A0A1F5SNJ1</accession>
<keyword evidence="7 8" id="KW-0238">DNA-binding</keyword>
<evidence type="ECO:0000313" key="14">
    <source>
        <dbReference type="EMBL" id="OGF28287.1"/>
    </source>
</evidence>
<proteinExistence type="inferred from homology"/>
<evidence type="ECO:0000259" key="13">
    <source>
        <dbReference type="SMART" id="SM00760"/>
    </source>
</evidence>
<comment type="function">
    <text evidence="8 10">Plays an essential role in the initiation and regulation of chromosomal replication. ATP-DnaA binds to the origin of replication (oriC) to initiate formation of the DNA replication initiation complex once per cell cycle. Binds the DnaA box (a 9 base pair repeat at the origin) and separates the double-stranded (ds)DNA. Forms a right-handed helical filament on oriC DNA; dsDNA binds to the exterior of the filament while single-stranded (ss)DNA is stabiized in the filament's interior. The ATP-DnaA-oriC complex binds and stabilizes one strand of the AT-rich DNA unwinding element (DUE), permitting loading of DNA polymerase. After initiation quickly degrades to an ADP-DnaA complex that is not apt for DNA replication. Binds acidic phospholipids.</text>
</comment>
<evidence type="ECO:0000313" key="15">
    <source>
        <dbReference type="Proteomes" id="UP000178925"/>
    </source>
</evidence>
<comment type="caution">
    <text evidence="14">The sequence shown here is derived from an EMBL/GenBank/DDBJ whole genome shotgun (WGS) entry which is preliminary data.</text>
</comment>
<dbReference type="GO" id="GO:0003688">
    <property type="term" value="F:DNA replication origin binding"/>
    <property type="evidence" value="ECO:0007669"/>
    <property type="project" value="UniProtKB-UniRule"/>
</dbReference>
<dbReference type="Proteomes" id="UP000178925">
    <property type="component" value="Unassembled WGS sequence"/>
</dbReference>
<dbReference type="InterPro" id="IPR013317">
    <property type="entry name" value="DnaA_dom"/>
</dbReference>
<dbReference type="InterPro" id="IPR024633">
    <property type="entry name" value="DnaA_N_dom"/>
</dbReference>
<keyword evidence="3 8" id="KW-0235">DNA replication</keyword>
<comment type="similarity">
    <text evidence="1 8 11">Belongs to the DnaA family.</text>
</comment>
<evidence type="ECO:0000256" key="11">
    <source>
        <dbReference type="RuleBase" id="RU004227"/>
    </source>
</evidence>
<dbReference type="Pfam" id="PF11638">
    <property type="entry name" value="DnaA_N"/>
    <property type="match status" value="1"/>
</dbReference>